<evidence type="ECO:0000256" key="1">
    <source>
        <dbReference type="SAM" id="MobiDB-lite"/>
    </source>
</evidence>
<sequence length="112" mass="11922">MGEAAGIQGSGSAHPQDHGEYRLQQGAARVPPPDQLADHDPNDDTGKQIHCLACPFALAASEANDGRDGREYRFLVAQKCRRKPPCDPGGETALGYHGETVPQPPPRRGGAR</sequence>
<keyword evidence="3" id="KW-1185">Reference proteome</keyword>
<feature type="region of interest" description="Disordered" evidence="1">
    <location>
        <begin position="1"/>
        <end position="48"/>
    </location>
</feature>
<name>A0ABP9TRE0_9MICC</name>
<feature type="compositionally biased region" description="Pro residues" evidence="1">
    <location>
        <begin position="102"/>
        <end position="112"/>
    </location>
</feature>
<protein>
    <submittedName>
        <fullName evidence="2">Uncharacterized protein</fullName>
    </submittedName>
</protein>
<evidence type="ECO:0000313" key="3">
    <source>
        <dbReference type="Proteomes" id="UP001501257"/>
    </source>
</evidence>
<dbReference type="EMBL" id="BAABLK010000032">
    <property type="protein sequence ID" value="GAA5227649.1"/>
    <property type="molecule type" value="Genomic_DNA"/>
</dbReference>
<comment type="caution">
    <text evidence="2">The sequence shown here is derived from an EMBL/GenBank/DDBJ whole genome shotgun (WGS) entry which is preliminary data.</text>
</comment>
<proteinExistence type="predicted"/>
<reference evidence="3" key="1">
    <citation type="journal article" date="2019" name="Int. J. Syst. Evol. Microbiol.">
        <title>The Global Catalogue of Microorganisms (GCM) 10K type strain sequencing project: providing services to taxonomists for standard genome sequencing and annotation.</title>
        <authorList>
            <consortium name="The Broad Institute Genomics Platform"/>
            <consortium name="The Broad Institute Genome Sequencing Center for Infectious Disease"/>
            <person name="Wu L."/>
            <person name="Ma J."/>
        </authorList>
    </citation>
    <scope>NUCLEOTIDE SEQUENCE [LARGE SCALE GENOMIC DNA]</scope>
    <source>
        <strain evidence="3">JCM 18952</strain>
    </source>
</reference>
<feature type="compositionally biased region" description="Basic and acidic residues" evidence="1">
    <location>
        <begin position="36"/>
        <end position="47"/>
    </location>
</feature>
<feature type="region of interest" description="Disordered" evidence="1">
    <location>
        <begin position="81"/>
        <end position="112"/>
    </location>
</feature>
<evidence type="ECO:0000313" key="2">
    <source>
        <dbReference type="EMBL" id="GAA5227649.1"/>
    </source>
</evidence>
<dbReference type="Proteomes" id="UP001501257">
    <property type="component" value="Unassembled WGS sequence"/>
</dbReference>
<accession>A0ABP9TRE0</accession>
<gene>
    <name evidence="2" type="ORF">GCM10025778_21820</name>
</gene>
<organism evidence="2 3">
    <name type="scientific">Paeniglutamicibacter antarcticus</name>
    <dbReference type="NCBI Taxonomy" id="494023"/>
    <lineage>
        <taxon>Bacteria</taxon>
        <taxon>Bacillati</taxon>
        <taxon>Actinomycetota</taxon>
        <taxon>Actinomycetes</taxon>
        <taxon>Micrococcales</taxon>
        <taxon>Micrococcaceae</taxon>
        <taxon>Paeniglutamicibacter</taxon>
    </lineage>
</organism>